<feature type="domain" description="ERAP1-like C-terminal" evidence="3">
    <location>
        <begin position="16"/>
        <end position="197"/>
    </location>
</feature>
<accession>A0A183JAW6</accession>
<dbReference type="AlphaFoldDB" id="A0A183JAW6"/>
<evidence type="ECO:0000313" key="6">
    <source>
        <dbReference type="WBParaSite" id="SBAD_0001342901-mRNA-1"/>
    </source>
</evidence>
<evidence type="ECO:0000313" key="5">
    <source>
        <dbReference type="Proteomes" id="UP000270296"/>
    </source>
</evidence>
<dbReference type="WBParaSite" id="SBAD_0001342901-mRNA-1">
    <property type="protein sequence ID" value="SBAD_0001342901-mRNA-1"/>
    <property type="gene ID" value="SBAD_0001342901"/>
</dbReference>
<dbReference type="GO" id="GO:0008270">
    <property type="term" value="F:zinc ion binding"/>
    <property type="evidence" value="ECO:0007669"/>
    <property type="project" value="TreeGrafter"/>
</dbReference>
<dbReference type="OrthoDB" id="10031169at2759"/>
<protein>
    <submittedName>
        <fullName evidence="6">ERAP1_C domain-containing protein</fullName>
    </submittedName>
</protein>
<gene>
    <name evidence="4" type="ORF">SBAD_LOCUS13014</name>
</gene>
<dbReference type="GO" id="GO:0005737">
    <property type="term" value="C:cytoplasm"/>
    <property type="evidence" value="ECO:0007669"/>
    <property type="project" value="TreeGrafter"/>
</dbReference>
<dbReference type="EMBL" id="UZAM01019783">
    <property type="protein sequence ID" value="VDP53399.1"/>
    <property type="molecule type" value="Genomic_DNA"/>
</dbReference>
<sequence>MFALHKTKTRNILYFRGGVVSYELALNLTRYLENERQALPWMAFKTTLDYLISMTFREKDFIFVRAYFLKLLKPTFANIELDKDEYMKNIIFSLASTFDYPPAVAMADLLFTNFSKSCNDSYARSSTCSSVPPYIRKQVYCLGVSKGAYDAWNFMWNLYKKEEQEHERQYLLYGLSCTHQPYLIDRRLVVSQSLSPQNESRMAVVSREAHHKAPLG</sequence>
<evidence type="ECO:0000259" key="3">
    <source>
        <dbReference type="Pfam" id="PF11838"/>
    </source>
</evidence>
<keyword evidence="5" id="KW-1185">Reference proteome</keyword>
<reference evidence="4 5" key="2">
    <citation type="submission" date="2018-11" db="EMBL/GenBank/DDBJ databases">
        <authorList>
            <consortium name="Pathogen Informatics"/>
        </authorList>
    </citation>
    <scope>NUCLEOTIDE SEQUENCE [LARGE SCALE GENOMIC DNA]</scope>
</reference>
<name>A0A183JAW6_9BILA</name>
<dbReference type="GO" id="GO:0043171">
    <property type="term" value="P:peptide catabolic process"/>
    <property type="evidence" value="ECO:0007669"/>
    <property type="project" value="TreeGrafter"/>
</dbReference>
<organism evidence="6">
    <name type="scientific">Soboliphyme baturini</name>
    <dbReference type="NCBI Taxonomy" id="241478"/>
    <lineage>
        <taxon>Eukaryota</taxon>
        <taxon>Metazoa</taxon>
        <taxon>Ecdysozoa</taxon>
        <taxon>Nematoda</taxon>
        <taxon>Enoplea</taxon>
        <taxon>Dorylaimia</taxon>
        <taxon>Dioctophymatida</taxon>
        <taxon>Dioctophymatoidea</taxon>
        <taxon>Soboliphymatidae</taxon>
        <taxon>Soboliphyme</taxon>
    </lineage>
</organism>
<dbReference type="Proteomes" id="UP000270296">
    <property type="component" value="Unassembled WGS sequence"/>
</dbReference>
<dbReference type="Pfam" id="PF11838">
    <property type="entry name" value="ERAP1_C"/>
    <property type="match status" value="1"/>
</dbReference>
<keyword evidence="2" id="KW-0645">Protease</keyword>
<reference evidence="6" key="1">
    <citation type="submission" date="2016-06" db="UniProtKB">
        <authorList>
            <consortium name="WormBaseParasite"/>
        </authorList>
    </citation>
    <scope>IDENTIFICATION</scope>
</reference>
<evidence type="ECO:0000256" key="2">
    <source>
        <dbReference type="ARBA" id="ARBA00022438"/>
    </source>
</evidence>
<dbReference type="GO" id="GO:0006508">
    <property type="term" value="P:proteolysis"/>
    <property type="evidence" value="ECO:0007669"/>
    <property type="project" value="TreeGrafter"/>
</dbReference>
<dbReference type="Gene3D" id="1.25.50.20">
    <property type="match status" value="1"/>
</dbReference>
<keyword evidence="2" id="KW-0378">Hydrolase</keyword>
<keyword evidence="2" id="KW-0031">Aminopeptidase</keyword>
<evidence type="ECO:0000256" key="1">
    <source>
        <dbReference type="ARBA" id="ARBA00010136"/>
    </source>
</evidence>
<evidence type="ECO:0000313" key="4">
    <source>
        <dbReference type="EMBL" id="VDP53399.1"/>
    </source>
</evidence>
<dbReference type="GO" id="GO:0070006">
    <property type="term" value="F:metalloaminopeptidase activity"/>
    <property type="evidence" value="ECO:0007669"/>
    <property type="project" value="TreeGrafter"/>
</dbReference>
<comment type="similarity">
    <text evidence="1">Belongs to the peptidase M1 family.</text>
</comment>
<dbReference type="GO" id="GO:0005615">
    <property type="term" value="C:extracellular space"/>
    <property type="evidence" value="ECO:0007669"/>
    <property type="project" value="TreeGrafter"/>
</dbReference>
<dbReference type="InterPro" id="IPR024571">
    <property type="entry name" value="ERAP1-like_C_dom"/>
</dbReference>
<dbReference type="InterPro" id="IPR050344">
    <property type="entry name" value="Peptidase_M1_aminopeptidases"/>
</dbReference>
<dbReference type="PANTHER" id="PTHR11533:SF276">
    <property type="entry name" value="GLUTAMYL AMINOPEPTIDASE"/>
    <property type="match status" value="1"/>
</dbReference>
<proteinExistence type="inferred from homology"/>
<dbReference type="GO" id="GO:0042277">
    <property type="term" value="F:peptide binding"/>
    <property type="evidence" value="ECO:0007669"/>
    <property type="project" value="TreeGrafter"/>
</dbReference>
<dbReference type="PANTHER" id="PTHR11533">
    <property type="entry name" value="PROTEASE M1 ZINC METALLOPROTEASE"/>
    <property type="match status" value="1"/>
</dbReference>
<dbReference type="GO" id="GO:0016020">
    <property type="term" value="C:membrane"/>
    <property type="evidence" value="ECO:0007669"/>
    <property type="project" value="TreeGrafter"/>
</dbReference>